<organism evidence="1 2">
    <name type="scientific">Mongoliibacter ruber</name>
    <dbReference type="NCBI Taxonomy" id="1750599"/>
    <lineage>
        <taxon>Bacteria</taxon>
        <taxon>Pseudomonadati</taxon>
        <taxon>Bacteroidota</taxon>
        <taxon>Cytophagia</taxon>
        <taxon>Cytophagales</taxon>
        <taxon>Cyclobacteriaceae</taxon>
        <taxon>Mongoliibacter</taxon>
    </lineage>
</organism>
<name>A0A2T0WSA9_9BACT</name>
<gene>
    <name evidence="1" type="ORF">CLW00_10265</name>
</gene>
<dbReference type="OrthoDB" id="1100725at2"/>
<sequence>MNAKLNSQYVESYAVQYSQKICDSYFSQKKYMTGQEILQLTNSSQVNFFVIKTLFEAWQLELEKLKSNPYFDYRDKNVHEALKEFMNVLSRTIKIEKEYFEPLLAEAAAYSILLAVDPVAYFSEEFDKTPEQHLPNYIRENKKYFKWHSSLVNDLVDRAGLGYSVKAYKSAVAHNFEQQEENLESAESLLQGMNDILPLDFSKLRIGDELKKERSHDVLTPIEDVEVSKPKEVVVHQPDVKKEIIESDTKDVVKEVNVIETQAMKVASYKQTDSIDPLEAWARFENEEYSIMKGTIKELSESLGINQKIMFTKELFEGNPDLLKHALKSIDKCENFVDAIEVINQRYVSELNWDKDSEPVNEFLQVVFRKFDQRG</sequence>
<reference evidence="1 2" key="1">
    <citation type="submission" date="2018-03" db="EMBL/GenBank/DDBJ databases">
        <title>Genomic Encyclopedia of Archaeal and Bacterial Type Strains, Phase II (KMG-II): from individual species to whole genera.</title>
        <authorList>
            <person name="Goeker M."/>
        </authorList>
    </citation>
    <scope>NUCLEOTIDE SEQUENCE [LARGE SCALE GENOMIC DNA]</scope>
    <source>
        <strain evidence="1 2">DSM 27929</strain>
    </source>
</reference>
<comment type="caution">
    <text evidence="1">The sequence shown here is derived from an EMBL/GenBank/DDBJ whole genome shotgun (WGS) entry which is preliminary data.</text>
</comment>
<dbReference type="EMBL" id="PVTR01000002">
    <property type="protein sequence ID" value="PRY89589.1"/>
    <property type="molecule type" value="Genomic_DNA"/>
</dbReference>
<keyword evidence="2" id="KW-1185">Reference proteome</keyword>
<accession>A0A2T0WSA9</accession>
<protein>
    <submittedName>
        <fullName evidence="1">Uncharacterized protein</fullName>
    </submittedName>
</protein>
<evidence type="ECO:0000313" key="2">
    <source>
        <dbReference type="Proteomes" id="UP000238157"/>
    </source>
</evidence>
<evidence type="ECO:0000313" key="1">
    <source>
        <dbReference type="EMBL" id="PRY89589.1"/>
    </source>
</evidence>
<proteinExistence type="predicted"/>
<dbReference type="AlphaFoldDB" id="A0A2T0WSA9"/>
<dbReference type="Proteomes" id="UP000238157">
    <property type="component" value="Unassembled WGS sequence"/>
</dbReference>
<dbReference type="RefSeq" id="WP_106132298.1">
    <property type="nucleotide sequence ID" value="NZ_PVTR01000002.1"/>
</dbReference>